<dbReference type="PANTHER" id="PTHR43800:SF1">
    <property type="entry name" value="PEPTIDYL-LYSINE N-ACETYLTRANSFERASE YJAB"/>
    <property type="match status" value="1"/>
</dbReference>
<dbReference type="InterPro" id="IPR000182">
    <property type="entry name" value="GNAT_dom"/>
</dbReference>
<dbReference type="PROSITE" id="PS51186">
    <property type="entry name" value="GNAT"/>
    <property type="match status" value="1"/>
</dbReference>
<dbReference type="PANTHER" id="PTHR43800">
    <property type="entry name" value="PEPTIDYL-LYSINE N-ACETYLTRANSFERASE YJAB"/>
    <property type="match status" value="1"/>
</dbReference>
<gene>
    <name evidence="4" type="ORF">ACFOMD_09260</name>
</gene>
<keyword evidence="1 4" id="KW-0808">Transferase</keyword>
<evidence type="ECO:0000259" key="3">
    <source>
        <dbReference type="PROSITE" id="PS51186"/>
    </source>
</evidence>
<dbReference type="InterPro" id="IPR016181">
    <property type="entry name" value="Acyl_CoA_acyltransferase"/>
</dbReference>
<protein>
    <submittedName>
        <fullName evidence="4">GNAT family N-acetyltransferase</fullName>
        <ecNumber evidence="4">2.3.-.-</ecNumber>
    </submittedName>
</protein>
<dbReference type="CDD" id="cd04301">
    <property type="entry name" value="NAT_SF"/>
    <property type="match status" value="1"/>
</dbReference>
<feature type="domain" description="N-acetyltransferase" evidence="3">
    <location>
        <begin position="9"/>
        <end position="158"/>
    </location>
</feature>
<dbReference type="EMBL" id="JBHRXV010000007">
    <property type="protein sequence ID" value="MFC3712757.1"/>
    <property type="molecule type" value="Genomic_DNA"/>
</dbReference>
<name>A0ABV7XBW1_9SPHN</name>
<dbReference type="GO" id="GO:0016746">
    <property type="term" value="F:acyltransferase activity"/>
    <property type="evidence" value="ECO:0007669"/>
    <property type="project" value="UniProtKB-KW"/>
</dbReference>
<organism evidence="4 5">
    <name type="scientific">Sphingoaurantiacus capsulatus</name>
    <dbReference type="NCBI Taxonomy" id="1771310"/>
    <lineage>
        <taxon>Bacteria</taxon>
        <taxon>Pseudomonadati</taxon>
        <taxon>Pseudomonadota</taxon>
        <taxon>Alphaproteobacteria</taxon>
        <taxon>Sphingomonadales</taxon>
        <taxon>Sphingosinicellaceae</taxon>
        <taxon>Sphingoaurantiacus</taxon>
    </lineage>
</organism>
<evidence type="ECO:0000256" key="2">
    <source>
        <dbReference type="ARBA" id="ARBA00023315"/>
    </source>
</evidence>
<sequence length="185" mass="19825">MNARDTAAGTIRPCDPGDLPAILPIINAAAEAYRGVIPADRWHEPYMPAAELASEIADGVIFSGYVREGGLVGVMGVQRRRSVDLIRHAYVLPAWQGHGIGAALLRHLAASSERPILLGTWRAADWAVRFYERHGFSRVADGDVARLLRAYWNIPEAQVAASVVLASPPLIGDAVTRLIAEGAAA</sequence>
<evidence type="ECO:0000313" key="5">
    <source>
        <dbReference type="Proteomes" id="UP001595615"/>
    </source>
</evidence>
<evidence type="ECO:0000256" key="1">
    <source>
        <dbReference type="ARBA" id="ARBA00022679"/>
    </source>
</evidence>
<evidence type="ECO:0000313" key="4">
    <source>
        <dbReference type="EMBL" id="MFC3712757.1"/>
    </source>
</evidence>
<dbReference type="RefSeq" id="WP_380860268.1">
    <property type="nucleotide sequence ID" value="NZ_JBHRXV010000007.1"/>
</dbReference>
<proteinExistence type="predicted"/>
<accession>A0ABV7XBW1</accession>
<dbReference type="Proteomes" id="UP001595615">
    <property type="component" value="Unassembled WGS sequence"/>
</dbReference>
<comment type="caution">
    <text evidence="4">The sequence shown here is derived from an EMBL/GenBank/DDBJ whole genome shotgun (WGS) entry which is preliminary data.</text>
</comment>
<dbReference type="Gene3D" id="3.40.630.30">
    <property type="match status" value="1"/>
</dbReference>
<dbReference type="Pfam" id="PF13508">
    <property type="entry name" value="Acetyltransf_7"/>
    <property type="match status" value="1"/>
</dbReference>
<keyword evidence="5" id="KW-1185">Reference proteome</keyword>
<dbReference type="EC" id="2.3.-.-" evidence="4"/>
<dbReference type="SUPFAM" id="SSF55729">
    <property type="entry name" value="Acyl-CoA N-acyltransferases (Nat)"/>
    <property type="match status" value="1"/>
</dbReference>
<keyword evidence="2 4" id="KW-0012">Acyltransferase</keyword>
<reference evidence="5" key="1">
    <citation type="journal article" date="2019" name="Int. J. Syst. Evol. Microbiol.">
        <title>The Global Catalogue of Microorganisms (GCM) 10K type strain sequencing project: providing services to taxonomists for standard genome sequencing and annotation.</title>
        <authorList>
            <consortium name="The Broad Institute Genomics Platform"/>
            <consortium name="The Broad Institute Genome Sequencing Center for Infectious Disease"/>
            <person name="Wu L."/>
            <person name="Ma J."/>
        </authorList>
    </citation>
    <scope>NUCLEOTIDE SEQUENCE [LARGE SCALE GENOMIC DNA]</scope>
    <source>
        <strain evidence="5">KCTC 42644</strain>
    </source>
</reference>